<dbReference type="InterPro" id="IPR011711">
    <property type="entry name" value="GntR_C"/>
</dbReference>
<keyword evidence="3" id="KW-0804">Transcription</keyword>
<accession>A0A1N7N6K9</accession>
<dbReference type="Gene3D" id="1.20.120.530">
    <property type="entry name" value="GntR ligand-binding domain-like"/>
    <property type="match status" value="1"/>
</dbReference>
<dbReference type="Gene3D" id="1.10.10.10">
    <property type="entry name" value="Winged helix-like DNA-binding domain superfamily/Winged helix DNA-binding domain"/>
    <property type="match status" value="1"/>
</dbReference>
<feature type="domain" description="HTH gntR-type" evidence="4">
    <location>
        <begin position="3"/>
        <end position="70"/>
    </location>
</feature>
<dbReference type="AlphaFoldDB" id="A0A1N7N6K9"/>
<evidence type="ECO:0000256" key="3">
    <source>
        <dbReference type="ARBA" id="ARBA00023163"/>
    </source>
</evidence>
<name>A0A1N7N6K9_9GAMM</name>
<dbReference type="SMART" id="SM00895">
    <property type="entry name" value="FCD"/>
    <property type="match status" value="1"/>
</dbReference>
<dbReference type="OrthoDB" id="9799812at2"/>
<dbReference type="GO" id="GO:0003700">
    <property type="term" value="F:DNA-binding transcription factor activity"/>
    <property type="evidence" value="ECO:0007669"/>
    <property type="project" value="InterPro"/>
</dbReference>
<reference evidence="6" key="1">
    <citation type="submission" date="2017-01" db="EMBL/GenBank/DDBJ databases">
        <authorList>
            <person name="Varghese N."/>
            <person name="Submissions S."/>
        </authorList>
    </citation>
    <scope>NUCLEOTIDE SEQUENCE [LARGE SCALE GENOMIC DNA]</scope>
    <source>
        <strain evidence="6">DSM 22306</strain>
    </source>
</reference>
<sequence>MSHGRHAELRKELENQIFTGKLKPGDRLDETKLSEIFGVSRTPVREALLQLKAAGLIEMRARKGAVVASIELKDLLEMFEVMAELEGMCARLAARRASVEDIEDIRNAHNACQTAAENKDYDQYYALNVDFHEAIYKAARNRYLASETIALRNRLSPYRRTQLRNSNRVMESFTEHSQIFKAIEDRDVNMAEKLLKDHVNVQGASFSDFVASLP</sequence>
<dbReference type="GO" id="GO:0003677">
    <property type="term" value="F:DNA binding"/>
    <property type="evidence" value="ECO:0007669"/>
    <property type="project" value="UniProtKB-KW"/>
</dbReference>
<keyword evidence="6" id="KW-1185">Reference proteome</keyword>
<dbReference type="Proteomes" id="UP000185999">
    <property type="component" value="Unassembled WGS sequence"/>
</dbReference>
<proteinExistence type="predicted"/>
<dbReference type="InterPro" id="IPR036390">
    <property type="entry name" value="WH_DNA-bd_sf"/>
</dbReference>
<evidence type="ECO:0000313" key="6">
    <source>
        <dbReference type="Proteomes" id="UP000185999"/>
    </source>
</evidence>
<evidence type="ECO:0000259" key="4">
    <source>
        <dbReference type="PROSITE" id="PS50949"/>
    </source>
</evidence>
<dbReference type="InterPro" id="IPR036388">
    <property type="entry name" value="WH-like_DNA-bd_sf"/>
</dbReference>
<organism evidence="5 6">
    <name type="scientific">Neptunomonas antarctica</name>
    <dbReference type="NCBI Taxonomy" id="619304"/>
    <lineage>
        <taxon>Bacteria</taxon>
        <taxon>Pseudomonadati</taxon>
        <taxon>Pseudomonadota</taxon>
        <taxon>Gammaproteobacteria</taxon>
        <taxon>Oceanospirillales</taxon>
        <taxon>Oceanospirillaceae</taxon>
        <taxon>Neptunomonas</taxon>
    </lineage>
</organism>
<dbReference type="SMART" id="SM00345">
    <property type="entry name" value="HTH_GNTR"/>
    <property type="match status" value="1"/>
</dbReference>
<dbReference type="Pfam" id="PF07729">
    <property type="entry name" value="FCD"/>
    <property type="match status" value="1"/>
</dbReference>
<dbReference type="SUPFAM" id="SSF46785">
    <property type="entry name" value="Winged helix' DNA-binding domain"/>
    <property type="match status" value="1"/>
</dbReference>
<evidence type="ECO:0000256" key="1">
    <source>
        <dbReference type="ARBA" id="ARBA00023015"/>
    </source>
</evidence>
<dbReference type="STRING" id="619304.SAMN05421760_10895"/>
<dbReference type="InterPro" id="IPR000524">
    <property type="entry name" value="Tscrpt_reg_HTH_GntR"/>
</dbReference>
<dbReference type="PANTHER" id="PTHR43537:SF49">
    <property type="entry name" value="TRANSCRIPTIONAL REGULATORY PROTEIN"/>
    <property type="match status" value="1"/>
</dbReference>
<dbReference type="InterPro" id="IPR008920">
    <property type="entry name" value="TF_FadR/GntR_C"/>
</dbReference>
<dbReference type="Pfam" id="PF00392">
    <property type="entry name" value="GntR"/>
    <property type="match status" value="1"/>
</dbReference>
<keyword evidence="2" id="KW-0238">DNA-binding</keyword>
<dbReference type="PANTHER" id="PTHR43537">
    <property type="entry name" value="TRANSCRIPTIONAL REGULATOR, GNTR FAMILY"/>
    <property type="match status" value="1"/>
</dbReference>
<evidence type="ECO:0000256" key="2">
    <source>
        <dbReference type="ARBA" id="ARBA00023125"/>
    </source>
</evidence>
<gene>
    <name evidence="5" type="ORF">SAMN05421760_10895</name>
</gene>
<dbReference type="PRINTS" id="PR00035">
    <property type="entry name" value="HTHGNTR"/>
</dbReference>
<evidence type="ECO:0000313" key="5">
    <source>
        <dbReference type="EMBL" id="SIS94043.1"/>
    </source>
</evidence>
<dbReference type="EMBL" id="FTOE01000008">
    <property type="protein sequence ID" value="SIS94043.1"/>
    <property type="molecule type" value="Genomic_DNA"/>
</dbReference>
<dbReference type="SUPFAM" id="SSF48008">
    <property type="entry name" value="GntR ligand-binding domain-like"/>
    <property type="match status" value="1"/>
</dbReference>
<keyword evidence="1" id="KW-0805">Transcription regulation</keyword>
<dbReference type="CDD" id="cd07377">
    <property type="entry name" value="WHTH_GntR"/>
    <property type="match status" value="1"/>
</dbReference>
<protein>
    <submittedName>
        <fullName evidence="5">Transcriptional regulator, GntR family</fullName>
    </submittedName>
</protein>
<dbReference type="PROSITE" id="PS50949">
    <property type="entry name" value="HTH_GNTR"/>
    <property type="match status" value="1"/>
</dbReference>
<dbReference type="RefSeq" id="WP_054341150.1">
    <property type="nucleotide sequence ID" value="NZ_FTOE01000008.1"/>
</dbReference>